<reference evidence="2 3" key="1">
    <citation type="submission" date="2018-01" db="EMBL/GenBank/DDBJ databases">
        <title>Draft genome sequences of six Vibrio diazotrophicus strains isolated from deep-sea sediments of the Baltic Sea.</title>
        <authorList>
            <person name="Castillo D."/>
            <person name="Vandieken V."/>
            <person name="Chiang O."/>
            <person name="Middelboe M."/>
        </authorList>
    </citation>
    <scope>NUCLEOTIDE SEQUENCE [LARGE SCALE GENOMIC DNA]</scope>
    <source>
        <strain evidence="2 3">60.27F</strain>
    </source>
</reference>
<dbReference type="EMBL" id="POSK01000001">
    <property type="protein sequence ID" value="PNI06918.1"/>
    <property type="molecule type" value="Genomic_DNA"/>
</dbReference>
<dbReference type="Gene3D" id="2.60.40.4150">
    <property type="entry name" value="Type VI secretion system, lipoprotein SciN"/>
    <property type="match status" value="1"/>
</dbReference>
<dbReference type="RefSeq" id="WP_042479905.1">
    <property type="nucleotide sequence ID" value="NZ_CBCRWT010000004.1"/>
</dbReference>
<protein>
    <submittedName>
        <fullName evidence="2">Type VI secretion system lipoprotein TssJ</fullName>
    </submittedName>
</protein>
<accession>A0A2J8HLH2</accession>
<dbReference type="PROSITE" id="PS51257">
    <property type="entry name" value="PROKAR_LIPOPROTEIN"/>
    <property type="match status" value="1"/>
</dbReference>
<feature type="chain" id="PRO_5014387942" evidence="1">
    <location>
        <begin position="22"/>
        <end position="157"/>
    </location>
</feature>
<dbReference type="PANTHER" id="PTHR37625:SF5">
    <property type="entry name" value="LIPOPROTEIN"/>
    <property type="match status" value="1"/>
</dbReference>
<keyword evidence="2" id="KW-0449">Lipoprotein</keyword>
<dbReference type="AlphaFoldDB" id="A0A2J8HLH2"/>
<comment type="caution">
    <text evidence="2">The sequence shown here is derived from an EMBL/GenBank/DDBJ whole genome shotgun (WGS) entry which is preliminary data.</text>
</comment>
<dbReference type="GeneID" id="94027443"/>
<dbReference type="OrthoDB" id="8655355at2"/>
<dbReference type="NCBIfam" id="TIGR03352">
    <property type="entry name" value="VI_chp_3"/>
    <property type="match status" value="1"/>
</dbReference>
<evidence type="ECO:0000256" key="1">
    <source>
        <dbReference type="SAM" id="SignalP"/>
    </source>
</evidence>
<organism evidence="2 3">
    <name type="scientific">Vibrio diazotrophicus</name>
    <dbReference type="NCBI Taxonomy" id="685"/>
    <lineage>
        <taxon>Bacteria</taxon>
        <taxon>Pseudomonadati</taxon>
        <taxon>Pseudomonadota</taxon>
        <taxon>Gammaproteobacteria</taxon>
        <taxon>Vibrionales</taxon>
        <taxon>Vibrionaceae</taxon>
        <taxon>Vibrio</taxon>
    </lineage>
</organism>
<evidence type="ECO:0000313" key="3">
    <source>
        <dbReference type="Proteomes" id="UP000236449"/>
    </source>
</evidence>
<dbReference type="InterPro" id="IPR017734">
    <property type="entry name" value="T6SS_SciN"/>
</dbReference>
<sequence>MKQWFLSATLVLLTACSSSENVPPPKMPTTVTFSLVSDRHVNPNVWGEASPVEIQVFELTDESMFMSAGYDQIRDDYEKALKSNFVKNYDYVLTPGHFKFVNAIELDKETRYIGVMAHFADPELSEWKKAVKVLNLGREYHLLMQFKDYEVRLDRVE</sequence>
<dbReference type="Pfam" id="PF12790">
    <property type="entry name" value="T6SS-SciN"/>
    <property type="match status" value="1"/>
</dbReference>
<dbReference type="InterPro" id="IPR038706">
    <property type="entry name" value="Type_VI_SciN-like_sf"/>
</dbReference>
<dbReference type="Proteomes" id="UP000236449">
    <property type="component" value="Unassembled WGS sequence"/>
</dbReference>
<keyword evidence="1" id="KW-0732">Signal</keyword>
<feature type="signal peptide" evidence="1">
    <location>
        <begin position="1"/>
        <end position="21"/>
    </location>
</feature>
<dbReference type="PANTHER" id="PTHR37625">
    <property type="entry name" value="OUTER MEMBRANE LIPOPROTEIN-RELATED"/>
    <property type="match status" value="1"/>
</dbReference>
<evidence type="ECO:0000313" key="2">
    <source>
        <dbReference type="EMBL" id="PNI06918.1"/>
    </source>
</evidence>
<name>A0A2J8HLH2_VIBDI</name>
<proteinExistence type="predicted"/>
<gene>
    <name evidence="2" type="ORF">C1N32_00220</name>
</gene>